<organism evidence="2 3">
    <name type="scientific">Penicilliopsis zonata CBS 506.65</name>
    <dbReference type="NCBI Taxonomy" id="1073090"/>
    <lineage>
        <taxon>Eukaryota</taxon>
        <taxon>Fungi</taxon>
        <taxon>Dikarya</taxon>
        <taxon>Ascomycota</taxon>
        <taxon>Pezizomycotina</taxon>
        <taxon>Eurotiomycetes</taxon>
        <taxon>Eurotiomycetidae</taxon>
        <taxon>Eurotiales</taxon>
        <taxon>Aspergillaceae</taxon>
        <taxon>Penicilliopsis</taxon>
    </lineage>
</organism>
<name>A0A1L9SN22_9EURO</name>
<feature type="compositionally biased region" description="Basic and acidic residues" evidence="1">
    <location>
        <begin position="49"/>
        <end position="62"/>
    </location>
</feature>
<protein>
    <submittedName>
        <fullName evidence="2">Uncharacterized protein</fullName>
    </submittedName>
</protein>
<keyword evidence="3" id="KW-1185">Reference proteome</keyword>
<gene>
    <name evidence="2" type="ORF">ASPZODRAFT_1613926</name>
</gene>
<dbReference type="AlphaFoldDB" id="A0A1L9SN22"/>
<feature type="compositionally biased region" description="Polar residues" evidence="1">
    <location>
        <begin position="21"/>
        <end position="32"/>
    </location>
</feature>
<dbReference type="VEuPathDB" id="FungiDB:ASPZODRAFT_1613926"/>
<accession>A0A1L9SN22</accession>
<evidence type="ECO:0000256" key="1">
    <source>
        <dbReference type="SAM" id="MobiDB-lite"/>
    </source>
</evidence>
<feature type="compositionally biased region" description="Basic residues" evidence="1">
    <location>
        <begin position="33"/>
        <end position="42"/>
    </location>
</feature>
<dbReference type="RefSeq" id="XP_022583026.1">
    <property type="nucleotide sequence ID" value="XM_022726513.1"/>
</dbReference>
<proteinExistence type="predicted"/>
<feature type="compositionally biased region" description="Basic and acidic residues" evidence="1">
    <location>
        <begin position="76"/>
        <end position="86"/>
    </location>
</feature>
<dbReference type="Proteomes" id="UP000184188">
    <property type="component" value="Unassembled WGS sequence"/>
</dbReference>
<evidence type="ECO:0000313" key="3">
    <source>
        <dbReference type="Proteomes" id="UP000184188"/>
    </source>
</evidence>
<feature type="compositionally biased region" description="Basic residues" evidence="1">
    <location>
        <begin position="1"/>
        <end position="12"/>
    </location>
</feature>
<sequence>MDSRPGRRRRRHTQGEAALKDSQNQKLTNHQRPSARKHRHRPQSTSALERVERLELDEERQTQSRATVKASSRESSISRDRIRGKESSVPVSLF</sequence>
<evidence type="ECO:0000313" key="2">
    <source>
        <dbReference type="EMBL" id="OJJ48516.1"/>
    </source>
</evidence>
<feature type="region of interest" description="Disordered" evidence="1">
    <location>
        <begin position="1"/>
        <end position="94"/>
    </location>
</feature>
<dbReference type="EMBL" id="KV878339">
    <property type="protein sequence ID" value="OJJ48516.1"/>
    <property type="molecule type" value="Genomic_DNA"/>
</dbReference>
<dbReference type="GeneID" id="34612977"/>
<reference evidence="3" key="1">
    <citation type="journal article" date="2017" name="Genome Biol.">
        <title>Comparative genomics reveals high biological diversity and specific adaptations in the industrially and medically important fungal genus Aspergillus.</title>
        <authorList>
            <person name="de Vries R.P."/>
            <person name="Riley R."/>
            <person name="Wiebenga A."/>
            <person name="Aguilar-Osorio G."/>
            <person name="Amillis S."/>
            <person name="Uchima C.A."/>
            <person name="Anderluh G."/>
            <person name="Asadollahi M."/>
            <person name="Askin M."/>
            <person name="Barry K."/>
            <person name="Battaglia E."/>
            <person name="Bayram O."/>
            <person name="Benocci T."/>
            <person name="Braus-Stromeyer S.A."/>
            <person name="Caldana C."/>
            <person name="Canovas D."/>
            <person name="Cerqueira G.C."/>
            <person name="Chen F."/>
            <person name="Chen W."/>
            <person name="Choi C."/>
            <person name="Clum A."/>
            <person name="Dos Santos R.A."/>
            <person name="Damasio A.R."/>
            <person name="Diallinas G."/>
            <person name="Emri T."/>
            <person name="Fekete E."/>
            <person name="Flipphi M."/>
            <person name="Freyberg S."/>
            <person name="Gallo A."/>
            <person name="Gournas C."/>
            <person name="Habgood R."/>
            <person name="Hainaut M."/>
            <person name="Harispe M.L."/>
            <person name="Henrissat B."/>
            <person name="Hilden K.S."/>
            <person name="Hope R."/>
            <person name="Hossain A."/>
            <person name="Karabika E."/>
            <person name="Karaffa L."/>
            <person name="Karanyi Z."/>
            <person name="Krasevec N."/>
            <person name="Kuo A."/>
            <person name="Kusch H."/>
            <person name="LaButti K."/>
            <person name="Lagendijk E.L."/>
            <person name="Lapidus A."/>
            <person name="Levasseur A."/>
            <person name="Lindquist E."/>
            <person name="Lipzen A."/>
            <person name="Logrieco A.F."/>
            <person name="MacCabe A."/>
            <person name="Maekelae M.R."/>
            <person name="Malavazi I."/>
            <person name="Melin P."/>
            <person name="Meyer V."/>
            <person name="Mielnichuk N."/>
            <person name="Miskei M."/>
            <person name="Molnar A.P."/>
            <person name="Mule G."/>
            <person name="Ngan C.Y."/>
            <person name="Orejas M."/>
            <person name="Orosz E."/>
            <person name="Ouedraogo J.P."/>
            <person name="Overkamp K.M."/>
            <person name="Park H.-S."/>
            <person name="Perrone G."/>
            <person name="Piumi F."/>
            <person name="Punt P.J."/>
            <person name="Ram A.F."/>
            <person name="Ramon A."/>
            <person name="Rauscher S."/>
            <person name="Record E."/>
            <person name="Riano-Pachon D.M."/>
            <person name="Robert V."/>
            <person name="Roehrig J."/>
            <person name="Ruller R."/>
            <person name="Salamov A."/>
            <person name="Salih N.S."/>
            <person name="Samson R.A."/>
            <person name="Sandor E."/>
            <person name="Sanguinetti M."/>
            <person name="Schuetze T."/>
            <person name="Sepcic K."/>
            <person name="Shelest E."/>
            <person name="Sherlock G."/>
            <person name="Sophianopoulou V."/>
            <person name="Squina F.M."/>
            <person name="Sun H."/>
            <person name="Susca A."/>
            <person name="Todd R.B."/>
            <person name="Tsang A."/>
            <person name="Unkles S.E."/>
            <person name="van de Wiele N."/>
            <person name="van Rossen-Uffink D."/>
            <person name="Oliveira J.V."/>
            <person name="Vesth T.C."/>
            <person name="Visser J."/>
            <person name="Yu J.-H."/>
            <person name="Zhou M."/>
            <person name="Andersen M.R."/>
            <person name="Archer D.B."/>
            <person name="Baker S.E."/>
            <person name="Benoit I."/>
            <person name="Brakhage A.A."/>
            <person name="Braus G.H."/>
            <person name="Fischer R."/>
            <person name="Frisvad J.C."/>
            <person name="Goldman G.H."/>
            <person name="Houbraken J."/>
            <person name="Oakley B."/>
            <person name="Pocsi I."/>
            <person name="Scazzocchio C."/>
            <person name="Seiboth B."/>
            <person name="vanKuyk P.A."/>
            <person name="Wortman J."/>
            <person name="Dyer P.S."/>
            <person name="Grigoriev I.V."/>
        </authorList>
    </citation>
    <scope>NUCLEOTIDE SEQUENCE [LARGE SCALE GENOMIC DNA]</scope>
    <source>
        <strain evidence="3">CBS 506.65</strain>
    </source>
</reference>